<comment type="pathway">
    <text evidence="2">Porphyrin-containing compound metabolism.</text>
</comment>
<dbReference type="Gene3D" id="3.30.70.3460">
    <property type="match status" value="1"/>
</dbReference>
<dbReference type="GO" id="GO:0016829">
    <property type="term" value="F:lyase activity"/>
    <property type="evidence" value="ECO:0007669"/>
    <property type="project" value="UniProtKB-KW"/>
</dbReference>
<dbReference type="eggNOG" id="COG1522">
    <property type="taxonomic scope" value="Bacteria"/>
</dbReference>
<dbReference type="InterPro" id="IPR040523">
    <property type="entry name" value="AsnC_trans_reg2"/>
</dbReference>
<comment type="similarity">
    <text evidence="3">Belongs to the Ahb/Nir family.</text>
</comment>
<gene>
    <name evidence="8" type="ORF">ALO_07788</name>
</gene>
<evidence type="ECO:0000313" key="8">
    <source>
        <dbReference type="EMBL" id="EGO64385.1"/>
    </source>
</evidence>
<organism evidence="8 9">
    <name type="scientific">Acetonema longum DSM 6540</name>
    <dbReference type="NCBI Taxonomy" id="1009370"/>
    <lineage>
        <taxon>Bacteria</taxon>
        <taxon>Bacillati</taxon>
        <taxon>Bacillota</taxon>
        <taxon>Negativicutes</taxon>
        <taxon>Acetonemataceae</taxon>
        <taxon>Acetonema</taxon>
    </lineage>
</organism>
<reference evidence="8 9" key="1">
    <citation type="journal article" date="2011" name="EMBO J.">
        <title>Structural diversity of bacterial flagellar motors.</title>
        <authorList>
            <person name="Chen S."/>
            <person name="Beeby M."/>
            <person name="Murphy G.E."/>
            <person name="Leadbetter J.R."/>
            <person name="Hendrixson D.R."/>
            <person name="Briegel A."/>
            <person name="Li Z."/>
            <person name="Shi J."/>
            <person name="Tocheva E.I."/>
            <person name="Muller A."/>
            <person name="Dobro M.J."/>
            <person name="Jensen G.J."/>
        </authorList>
    </citation>
    <scope>NUCLEOTIDE SEQUENCE [LARGE SCALE GENOMIC DNA]</scope>
    <source>
        <strain evidence="8 9">DSM 6540</strain>
    </source>
</reference>
<dbReference type="PANTHER" id="PTHR43413:SF1">
    <property type="entry name" value="SIROHEME DECARBOXYLASE NIRL SUBUNIT"/>
    <property type="match status" value="1"/>
</dbReference>
<dbReference type="OrthoDB" id="9806536at2"/>
<evidence type="ECO:0000256" key="4">
    <source>
        <dbReference type="ARBA" id="ARBA00023471"/>
    </source>
</evidence>
<accession>F7NHL0</accession>
<evidence type="ECO:0000259" key="6">
    <source>
        <dbReference type="Pfam" id="PF17805"/>
    </source>
</evidence>
<evidence type="ECO:0000259" key="7">
    <source>
        <dbReference type="Pfam" id="PF22451"/>
    </source>
</evidence>
<sequence>MFDTLDRKIIQMMQNEFPLVAEPYKELASQIGISEEELLKRLQRYQKEGQIRKMGVVLWHRKVGFAANALCAWQAPTDRLEEAGIMMAQMPSVTHCYTRTPYSDWPYNLYTMIHAQTREECKQLAEELAALTRLTDYTLLFSTKEWKKTSMRYFQEG</sequence>
<dbReference type="SUPFAM" id="SSF46785">
    <property type="entry name" value="Winged helix' DNA-binding domain"/>
    <property type="match status" value="1"/>
</dbReference>
<name>F7NHL0_9FIRM</name>
<evidence type="ECO:0000256" key="5">
    <source>
        <dbReference type="ARBA" id="ARBA00048470"/>
    </source>
</evidence>
<dbReference type="EC" id="4.1.1.111" evidence="4"/>
<evidence type="ECO:0000256" key="2">
    <source>
        <dbReference type="ARBA" id="ARBA00023444"/>
    </source>
</evidence>
<proteinExistence type="inferred from homology"/>
<dbReference type="Pfam" id="PF17805">
    <property type="entry name" value="AsnC_trans_reg2"/>
    <property type="match status" value="1"/>
</dbReference>
<feature type="domain" description="Siroheme decarboxylase AsnC-like ligand binding" evidence="6">
    <location>
        <begin position="62"/>
        <end position="147"/>
    </location>
</feature>
<dbReference type="RefSeq" id="WP_004094428.1">
    <property type="nucleotide sequence ID" value="NZ_AFGF01000056.1"/>
</dbReference>
<feature type="domain" description="Siroheme decarboxylase NirL-like HTH" evidence="7">
    <location>
        <begin position="6"/>
        <end position="52"/>
    </location>
</feature>
<dbReference type="Pfam" id="PF22451">
    <property type="entry name" value="NirdL-like_HTH"/>
    <property type="match status" value="1"/>
</dbReference>
<dbReference type="InterPro" id="IPR050684">
    <property type="entry name" value="HTH-Siroheme_Decarb"/>
</dbReference>
<dbReference type="InterPro" id="IPR036390">
    <property type="entry name" value="WH_DNA-bd_sf"/>
</dbReference>
<evidence type="ECO:0000256" key="1">
    <source>
        <dbReference type="ARBA" id="ARBA00023239"/>
    </source>
</evidence>
<dbReference type="AlphaFoldDB" id="F7NHL0"/>
<dbReference type="PANTHER" id="PTHR43413">
    <property type="entry name" value="TRANSCRIPTIONAL REGULATOR, ASNC FAMILY"/>
    <property type="match status" value="1"/>
</dbReference>
<keyword evidence="1" id="KW-0456">Lyase</keyword>
<keyword evidence="9" id="KW-1185">Reference proteome</keyword>
<evidence type="ECO:0000256" key="3">
    <source>
        <dbReference type="ARBA" id="ARBA00023457"/>
    </source>
</evidence>
<dbReference type="Proteomes" id="UP000003240">
    <property type="component" value="Unassembled WGS sequence"/>
</dbReference>
<evidence type="ECO:0000313" key="9">
    <source>
        <dbReference type="Proteomes" id="UP000003240"/>
    </source>
</evidence>
<comment type="caution">
    <text evidence="8">The sequence shown here is derived from an EMBL/GenBank/DDBJ whole genome shotgun (WGS) entry which is preliminary data.</text>
</comment>
<protein>
    <recommendedName>
        <fullName evidence="4">siroheme decarboxylase</fullName>
        <ecNumber evidence="4">4.1.1.111</ecNumber>
    </recommendedName>
</protein>
<comment type="catalytic activity">
    <reaction evidence="5">
        <text>siroheme + 2 H(+) = 12,18-didecarboxysiroheme + 2 CO2</text>
        <dbReference type="Rhea" id="RHEA:19093"/>
        <dbReference type="ChEBI" id="CHEBI:15378"/>
        <dbReference type="ChEBI" id="CHEBI:16526"/>
        <dbReference type="ChEBI" id="CHEBI:60052"/>
        <dbReference type="ChEBI" id="CHEBI:140497"/>
        <dbReference type="EC" id="4.1.1.111"/>
    </reaction>
</comment>
<dbReference type="STRING" id="1009370.ALO_07788"/>
<dbReference type="EMBL" id="AFGF01000056">
    <property type="protein sequence ID" value="EGO64385.1"/>
    <property type="molecule type" value="Genomic_DNA"/>
</dbReference>
<dbReference type="InterPro" id="IPR053953">
    <property type="entry name" value="NirdL-like_HTH"/>
</dbReference>